<keyword evidence="1" id="KW-0732">Signal</keyword>
<accession>A0A835JMF1</accession>
<proteinExistence type="predicted"/>
<name>A0A835JMF1_9ROSI</name>
<reference evidence="2 3" key="1">
    <citation type="submission" date="2020-10" db="EMBL/GenBank/DDBJ databases">
        <title>Plant Genome Project.</title>
        <authorList>
            <person name="Zhang R.-G."/>
        </authorList>
    </citation>
    <scope>NUCLEOTIDE SEQUENCE [LARGE SCALE GENOMIC DNA]</scope>
    <source>
        <strain evidence="2">FAFU-HL-1</strain>
        <tissue evidence="2">Leaf</tissue>
    </source>
</reference>
<dbReference type="Proteomes" id="UP000657918">
    <property type="component" value="Chromosome 11"/>
</dbReference>
<feature type="signal peptide" evidence="1">
    <location>
        <begin position="1"/>
        <end position="17"/>
    </location>
</feature>
<sequence>MICFLLFIFRLLKSNHHQEKEHRGNATPRGSPISAPFPDVHERKFLRWKFSSHEDTPWFLQSSLPVVIEVVNVPHSQIK</sequence>
<gene>
    <name evidence="2" type="ORF">SADUNF_Sadunf11G0039500</name>
</gene>
<evidence type="ECO:0000256" key="1">
    <source>
        <dbReference type="SAM" id="SignalP"/>
    </source>
</evidence>
<evidence type="ECO:0000313" key="3">
    <source>
        <dbReference type="Proteomes" id="UP000657918"/>
    </source>
</evidence>
<dbReference type="EMBL" id="JADGMS010000011">
    <property type="protein sequence ID" value="KAF9672417.1"/>
    <property type="molecule type" value="Genomic_DNA"/>
</dbReference>
<comment type="caution">
    <text evidence="2">The sequence shown here is derived from an EMBL/GenBank/DDBJ whole genome shotgun (WGS) entry which is preliminary data.</text>
</comment>
<protein>
    <submittedName>
        <fullName evidence="2">Uncharacterized protein</fullName>
    </submittedName>
</protein>
<feature type="chain" id="PRO_5032635035" evidence="1">
    <location>
        <begin position="18"/>
        <end position="79"/>
    </location>
</feature>
<organism evidence="2 3">
    <name type="scientific">Salix dunnii</name>
    <dbReference type="NCBI Taxonomy" id="1413687"/>
    <lineage>
        <taxon>Eukaryota</taxon>
        <taxon>Viridiplantae</taxon>
        <taxon>Streptophyta</taxon>
        <taxon>Embryophyta</taxon>
        <taxon>Tracheophyta</taxon>
        <taxon>Spermatophyta</taxon>
        <taxon>Magnoliopsida</taxon>
        <taxon>eudicotyledons</taxon>
        <taxon>Gunneridae</taxon>
        <taxon>Pentapetalae</taxon>
        <taxon>rosids</taxon>
        <taxon>fabids</taxon>
        <taxon>Malpighiales</taxon>
        <taxon>Salicaceae</taxon>
        <taxon>Saliceae</taxon>
        <taxon>Salix</taxon>
    </lineage>
</organism>
<keyword evidence="3" id="KW-1185">Reference proteome</keyword>
<dbReference type="AlphaFoldDB" id="A0A835JMF1"/>
<evidence type="ECO:0000313" key="2">
    <source>
        <dbReference type="EMBL" id="KAF9672417.1"/>
    </source>
</evidence>